<gene>
    <name evidence="2" type="ORF">ACFFJ6_10435</name>
</gene>
<accession>A0ABV6ERP0</accession>
<keyword evidence="3" id="KW-1185">Reference proteome</keyword>
<dbReference type="EMBL" id="JBHLWM010000004">
    <property type="protein sequence ID" value="MFC0240886.1"/>
    <property type="molecule type" value="Genomic_DNA"/>
</dbReference>
<dbReference type="SMART" id="SM00834">
    <property type="entry name" value="CxxC_CXXC_SSSS"/>
    <property type="match status" value="1"/>
</dbReference>
<evidence type="ECO:0000313" key="2">
    <source>
        <dbReference type="EMBL" id="MFC0240886.1"/>
    </source>
</evidence>
<dbReference type="Proteomes" id="UP001589775">
    <property type="component" value="Unassembled WGS sequence"/>
</dbReference>
<dbReference type="InterPro" id="IPR013429">
    <property type="entry name" value="Regulatory_FmdB_Zinc_ribbon"/>
</dbReference>
<proteinExistence type="predicted"/>
<dbReference type="Pfam" id="PF09723">
    <property type="entry name" value="Zn_ribbon_8"/>
    <property type="match status" value="1"/>
</dbReference>
<dbReference type="NCBIfam" id="TIGR02605">
    <property type="entry name" value="CxxC_CxxC_SSSS"/>
    <property type="match status" value="1"/>
</dbReference>
<reference evidence="2 3" key="1">
    <citation type="submission" date="2024-09" db="EMBL/GenBank/DDBJ databases">
        <authorList>
            <person name="Sun Q."/>
            <person name="Mori K."/>
        </authorList>
    </citation>
    <scope>NUCLEOTIDE SEQUENCE [LARGE SCALE GENOMIC DNA]</scope>
    <source>
        <strain evidence="2 3">KCTC 23279</strain>
    </source>
</reference>
<organism evidence="2 3">
    <name type="scientific">Rhodopseudomonas telluris</name>
    <dbReference type="NCBI Taxonomy" id="644215"/>
    <lineage>
        <taxon>Bacteria</taxon>
        <taxon>Pseudomonadati</taxon>
        <taxon>Pseudomonadota</taxon>
        <taxon>Alphaproteobacteria</taxon>
        <taxon>Hyphomicrobiales</taxon>
        <taxon>Nitrobacteraceae</taxon>
        <taxon>Rhodopseudomonas</taxon>
    </lineage>
</organism>
<protein>
    <submittedName>
        <fullName evidence="2">Zinc ribbon domain-containing protein</fullName>
    </submittedName>
</protein>
<dbReference type="RefSeq" id="WP_378387269.1">
    <property type="nucleotide sequence ID" value="NZ_JBHLWM010000004.1"/>
</dbReference>
<evidence type="ECO:0000259" key="1">
    <source>
        <dbReference type="SMART" id="SM00834"/>
    </source>
</evidence>
<sequence length="75" mass="8221">MPLYGFHCGSCDKDSELLIGFSDKPRCPHCGGRKMERMVSRPAPPGKSKGVIRAARANAAREGHFSNYSRKERGG</sequence>
<feature type="domain" description="Putative regulatory protein FmdB zinc ribbon" evidence="1">
    <location>
        <begin position="1"/>
        <end position="40"/>
    </location>
</feature>
<name>A0ABV6ERP0_9BRAD</name>
<evidence type="ECO:0000313" key="3">
    <source>
        <dbReference type="Proteomes" id="UP001589775"/>
    </source>
</evidence>
<comment type="caution">
    <text evidence="2">The sequence shown here is derived from an EMBL/GenBank/DDBJ whole genome shotgun (WGS) entry which is preliminary data.</text>
</comment>